<protein>
    <recommendedName>
        <fullName evidence="9">3'(2'),5'-bisphosphate nucleotidase</fullName>
    </recommendedName>
</protein>
<feature type="binding site" evidence="6">
    <location>
        <position position="271"/>
    </location>
    <ligand>
        <name>Mg(2+)</name>
        <dbReference type="ChEBI" id="CHEBI:18420"/>
        <label>1</label>
        <note>catalytic</note>
    </ligand>
</feature>
<dbReference type="SUPFAM" id="SSF56655">
    <property type="entry name" value="Carbohydrate phosphatase"/>
    <property type="match status" value="1"/>
</dbReference>
<evidence type="ECO:0000256" key="3">
    <source>
        <dbReference type="ARBA" id="ARBA00022723"/>
    </source>
</evidence>
<dbReference type="GO" id="GO:0046872">
    <property type="term" value="F:metal ion binding"/>
    <property type="evidence" value="ECO:0007669"/>
    <property type="project" value="UniProtKB-KW"/>
</dbReference>
<gene>
    <name evidence="7" type="ORF">BCR44DRAFT_1442904</name>
</gene>
<feature type="binding site" evidence="6">
    <location>
        <position position="102"/>
    </location>
    <ligand>
        <name>Mg(2+)</name>
        <dbReference type="ChEBI" id="CHEBI:18420"/>
        <label>1</label>
        <note>catalytic</note>
    </ligand>
</feature>
<organism evidence="7 8">
    <name type="scientific">Catenaria anguillulae PL171</name>
    <dbReference type="NCBI Taxonomy" id="765915"/>
    <lineage>
        <taxon>Eukaryota</taxon>
        <taxon>Fungi</taxon>
        <taxon>Fungi incertae sedis</taxon>
        <taxon>Blastocladiomycota</taxon>
        <taxon>Blastocladiomycetes</taxon>
        <taxon>Blastocladiales</taxon>
        <taxon>Catenariaceae</taxon>
        <taxon>Catenaria</taxon>
    </lineage>
</organism>
<dbReference type="PANTHER" id="PTHR43200">
    <property type="entry name" value="PHOSPHATASE"/>
    <property type="match status" value="1"/>
</dbReference>
<dbReference type="Gene3D" id="3.40.190.80">
    <property type="match status" value="1"/>
</dbReference>
<keyword evidence="8" id="KW-1185">Reference proteome</keyword>
<evidence type="ECO:0000256" key="1">
    <source>
        <dbReference type="ARBA" id="ARBA00001946"/>
    </source>
</evidence>
<evidence type="ECO:0000313" key="7">
    <source>
        <dbReference type="EMBL" id="ORZ31171.1"/>
    </source>
</evidence>
<evidence type="ECO:0000256" key="2">
    <source>
        <dbReference type="ARBA" id="ARBA00009759"/>
    </source>
</evidence>
<reference evidence="7 8" key="1">
    <citation type="submission" date="2016-07" db="EMBL/GenBank/DDBJ databases">
        <title>Pervasive Adenine N6-methylation of Active Genes in Fungi.</title>
        <authorList>
            <consortium name="DOE Joint Genome Institute"/>
            <person name="Mondo S.J."/>
            <person name="Dannebaum R.O."/>
            <person name="Kuo R.C."/>
            <person name="Labutti K."/>
            <person name="Haridas S."/>
            <person name="Kuo A."/>
            <person name="Salamov A."/>
            <person name="Ahrendt S.R."/>
            <person name="Lipzen A."/>
            <person name="Sullivan W."/>
            <person name="Andreopoulos W.B."/>
            <person name="Clum A."/>
            <person name="Lindquist E."/>
            <person name="Daum C."/>
            <person name="Ramamoorthy G.K."/>
            <person name="Gryganskyi A."/>
            <person name="Culley D."/>
            <person name="Magnuson J.K."/>
            <person name="James T.Y."/>
            <person name="O'Malley M.A."/>
            <person name="Stajich J.E."/>
            <person name="Spatafora J.W."/>
            <person name="Visel A."/>
            <person name="Grigoriev I.V."/>
        </authorList>
    </citation>
    <scope>NUCLEOTIDE SEQUENCE [LARGE SCALE GENOMIC DNA]</scope>
    <source>
        <strain evidence="7 8">PL171</strain>
    </source>
</reference>
<dbReference type="Pfam" id="PF00459">
    <property type="entry name" value="Inositol_P"/>
    <property type="match status" value="1"/>
</dbReference>
<dbReference type="Gene3D" id="3.30.540.10">
    <property type="entry name" value="Fructose-1,6-Bisphosphatase, subunit A, domain 1"/>
    <property type="match status" value="2"/>
</dbReference>
<comment type="caution">
    <text evidence="7">The sequence shown here is derived from an EMBL/GenBank/DDBJ whole genome shotgun (WGS) entry which is preliminary data.</text>
</comment>
<accession>A0A1Y2HB63</accession>
<evidence type="ECO:0000256" key="6">
    <source>
        <dbReference type="PIRSR" id="PIRSR600760-2"/>
    </source>
</evidence>
<keyword evidence="3 6" id="KW-0479">Metal-binding</keyword>
<dbReference type="AlphaFoldDB" id="A0A1Y2HB63"/>
<evidence type="ECO:0000256" key="4">
    <source>
        <dbReference type="ARBA" id="ARBA00022801"/>
    </source>
</evidence>
<dbReference type="GO" id="GO:0046854">
    <property type="term" value="P:phosphatidylinositol phosphate biosynthetic process"/>
    <property type="evidence" value="ECO:0007669"/>
    <property type="project" value="InterPro"/>
</dbReference>
<dbReference type="CDD" id="cd01517">
    <property type="entry name" value="PAP_phosphatase"/>
    <property type="match status" value="1"/>
</dbReference>
<evidence type="ECO:0000256" key="5">
    <source>
        <dbReference type="ARBA" id="ARBA00022842"/>
    </source>
</evidence>
<keyword evidence="5 6" id="KW-0460">Magnesium</keyword>
<sequence>MMNTHKMQAYASELATALAAVHAASLITARVQAALVPTTDAIAKVDKSPVTVADFAAQAVVSYYLAQSPDTRATSFKVVVAIREGMLHVPAAGAVQPNEWLDLIDRASSARNPPACRQAGFLRHQQFAVCLALLEDNQVKVGVLGCPNLSSNNTDKSSQTAVGTTGTMFWAVKGQGAWQMDLSHAPDEYLQHSTRISTTSPTGVASPIMLESYESSHSNHELSSSIAAHLNITSAPMRMDSQCKYAQVARGQGHLYLRILRDVEYKERIWDHAAGSLIVTEAGGKVTDLVGEELKFKPSGALDENVGIVATGGGSEWHDKVLEAVRLDQGVAPYLQVAKRVAAARTSKM</sequence>
<comment type="similarity">
    <text evidence="2">Belongs to the inositol monophosphatase superfamily.</text>
</comment>
<dbReference type="OrthoDB" id="411145at2759"/>
<comment type="cofactor">
    <cofactor evidence="1 6">
        <name>Mg(2+)</name>
        <dbReference type="ChEBI" id="CHEBI:18420"/>
    </cofactor>
</comment>
<dbReference type="EMBL" id="MCFL01000065">
    <property type="protein sequence ID" value="ORZ31171.1"/>
    <property type="molecule type" value="Genomic_DNA"/>
</dbReference>
<proteinExistence type="inferred from homology"/>
<dbReference type="InterPro" id="IPR020550">
    <property type="entry name" value="Inositol_monophosphatase_CS"/>
</dbReference>
<dbReference type="InterPro" id="IPR051090">
    <property type="entry name" value="Inositol_monoP_superfamily"/>
</dbReference>
<keyword evidence="4" id="KW-0378">Hydrolase</keyword>
<dbReference type="GO" id="GO:0008441">
    <property type="term" value="F:3'(2'),5'-bisphosphate nucleotidase activity"/>
    <property type="evidence" value="ECO:0007669"/>
    <property type="project" value="TreeGrafter"/>
</dbReference>
<name>A0A1Y2HB63_9FUNG</name>
<dbReference type="PRINTS" id="PR00377">
    <property type="entry name" value="IMPHPHTASES"/>
</dbReference>
<dbReference type="Proteomes" id="UP000193411">
    <property type="component" value="Unassembled WGS sequence"/>
</dbReference>
<feature type="binding site" evidence="6">
    <location>
        <position position="104"/>
    </location>
    <ligand>
        <name>Mg(2+)</name>
        <dbReference type="ChEBI" id="CHEBI:18420"/>
        <label>1</label>
        <note>catalytic</note>
    </ligand>
</feature>
<dbReference type="GO" id="GO:0000103">
    <property type="term" value="P:sulfate assimilation"/>
    <property type="evidence" value="ECO:0007669"/>
    <property type="project" value="TreeGrafter"/>
</dbReference>
<dbReference type="STRING" id="765915.A0A1Y2HB63"/>
<evidence type="ECO:0008006" key="9">
    <source>
        <dbReference type="Google" id="ProtNLM"/>
    </source>
</evidence>
<evidence type="ECO:0000313" key="8">
    <source>
        <dbReference type="Proteomes" id="UP000193411"/>
    </source>
</evidence>
<dbReference type="PROSITE" id="PS00630">
    <property type="entry name" value="IMP_2"/>
    <property type="match status" value="1"/>
</dbReference>
<feature type="binding site" evidence="6">
    <location>
        <position position="105"/>
    </location>
    <ligand>
        <name>Mg(2+)</name>
        <dbReference type="ChEBI" id="CHEBI:18420"/>
        <label>1</label>
        <note>catalytic</note>
    </ligand>
</feature>
<feature type="non-terminal residue" evidence="7">
    <location>
        <position position="1"/>
    </location>
</feature>
<dbReference type="PANTHER" id="PTHR43200:SF6">
    <property type="entry name" value="3'(2'),5'-BISPHOSPHATE NUCLEOTIDASE"/>
    <property type="match status" value="1"/>
</dbReference>
<dbReference type="InterPro" id="IPR000760">
    <property type="entry name" value="Inositol_monophosphatase-like"/>
</dbReference>